<dbReference type="InterPro" id="IPR002110">
    <property type="entry name" value="Ankyrin_rpt"/>
</dbReference>
<dbReference type="AlphaFoldDB" id="D3BSY7"/>
<dbReference type="InterPro" id="IPR052050">
    <property type="entry name" value="SecEffector_AnkRepeat"/>
</dbReference>
<dbReference type="InterPro" id="IPR036770">
    <property type="entry name" value="Ankyrin_rpt-contain_sf"/>
</dbReference>
<dbReference type="PANTHER" id="PTHR46586:SF3">
    <property type="entry name" value="ANKYRIN REPEAT-CONTAINING PROTEIN"/>
    <property type="match status" value="1"/>
</dbReference>
<dbReference type="InParanoid" id="D3BSY7"/>
<dbReference type="PANTHER" id="PTHR46586">
    <property type="entry name" value="ANKYRIN REPEAT-CONTAINING PROTEIN"/>
    <property type="match status" value="1"/>
</dbReference>
<proteinExistence type="predicted"/>
<evidence type="ECO:0008006" key="3">
    <source>
        <dbReference type="Google" id="ProtNLM"/>
    </source>
</evidence>
<name>D3BSY7_HETP5</name>
<dbReference type="RefSeq" id="XP_020427736.1">
    <property type="nucleotide sequence ID" value="XM_020581866.1"/>
</dbReference>
<sequence>MNKALFIKVFNNIILRKIIFNHISFIHVNILKQKDRYKWIDLIKTPSVMVGNNYIQMFHDYRSRHWRWKWNVLKSDNDEEETNLFSRAMEVAIIVNNREIYNIFVNNKKFNTYQFDRFMEAAVKKGRVEMFKQLDIRLLNTHSQEECRQRYKNLFFISPESRNIEMIHLLLRKVEEHVTELPKLRIIMRDASCLAARYGDIEIIKLLVSKGNFEQDKTILYYIFLNTLIYGNLHCAKWMYPNIYSDSRNTVKSLLIDPVAENGHYECIKFLHFHEISDCSVRAMNKAAANGHLQVVQFLHENRSEGCTTEAMDKAAYYNHFDLVKFLHYNRTEGCTSAAMTHAARHSLEMVKWFHENRTEGCTSEALHNAATNNQLEIVEWLHLNRTERSPDTLRQLIFDRFNIKPEIHIRIIRYLFENKLFERLTGTYSHVLNIFKGAISRNSDSGLLQFLLEHQSELFYTKSMDIDELIEYSKEKNYRVSTKILKQFKK</sequence>
<dbReference type="Proteomes" id="UP000001396">
    <property type="component" value="Unassembled WGS sequence"/>
</dbReference>
<evidence type="ECO:0000313" key="2">
    <source>
        <dbReference type="Proteomes" id="UP000001396"/>
    </source>
</evidence>
<dbReference type="Pfam" id="PF13637">
    <property type="entry name" value="Ank_4"/>
    <property type="match status" value="2"/>
</dbReference>
<dbReference type="SUPFAM" id="SSF48403">
    <property type="entry name" value="Ankyrin repeat"/>
    <property type="match status" value="2"/>
</dbReference>
<keyword evidence="2" id="KW-1185">Reference proteome</keyword>
<dbReference type="GeneID" id="31366577"/>
<dbReference type="EMBL" id="ADBJ01000054">
    <property type="protein sequence ID" value="EFA75602.1"/>
    <property type="molecule type" value="Genomic_DNA"/>
</dbReference>
<protein>
    <recommendedName>
        <fullName evidence="3">Ankyrin repeat-containing protein</fullName>
    </recommendedName>
</protein>
<evidence type="ECO:0000313" key="1">
    <source>
        <dbReference type="EMBL" id="EFA75602.1"/>
    </source>
</evidence>
<comment type="caution">
    <text evidence="1">The sequence shown here is derived from an EMBL/GenBank/DDBJ whole genome shotgun (WGS) entry which is preliminary data.</text>
</comment>
<dbReference type="FunCoup" id="D3BSY7">
    <property type="interactions" value="23"/>
</dbReference>
<organism evidence="1 2">
    <name type="scientific">Heterostelium pallidum (strain ATCC 26659 / Pp 5 / PN500)</name>
    <name type="common">Cellular slime mold</name>
    <name type="synonym">Polysphondylium pallidum</name>
    <dbReference type="NCBI Taxonomy" id="670386"/>
    <lineage>
        <taxon>Eukaryota</taxon>
        <taxon>Amoebozoa</taxon>
        <taxon>Evosea</taxon>
        <taxon>Eumycetozoa</taxon>
        <taxon>Dictyostelia</taxon>
        <taxon>Acytosteliales</taxon>
        <taxon>Acytosteliaceae</taxon>
        <taxon>Heterostelium</taxon>
    </lineage>
</organism>
<accession>D3BSY7</accession>
<reference evidence="1 2" key="1">
    <citation type="journal article" date="2011" name="Genome Res.">
        <title>Phylogeny-wide analysis of social amoeba genomes highlights ancient origins for complex intercellular communication.</title>
        <authorList>
            <person name="Heidel A.J."/>
            <person name="Lawal H.M."/>
            <person name="Felder M."/>
            <person name="Schilde C."/>
            <person name="Helps N.R."/>
            <person name="Tunggal B."/>
            <person name="Rivero F."/>
            <person name="John U."/>
            <person name="Schleicher M."/>
            <person name="Eichinger L."/>
            <person name="Platzer M."/>
            <person name="Noegel A.A."/>
            <person name="Schaap P."/>
            <person name="Gloeckner G."/>
        </authorList>
    </citation>
    <scope>NUCLEOTIDE SEQUENCE [LARGE SCALE GENOMIC DNA]</scope>
    <source>
        <strain evidence="2">ATCC 26659 / Pp 5 / PN500</strain>
    </source>
</reference>
<dbReference type="Gene3D" id="1.25.40.20">
    <property type="entry name" value="Ankyrin repeat-containing domain"/>
    <property type="match status" value="1"/>
</dbReference>
<gene>
    <name evidence="1" type="ORF">PPL_11108</name>
</gene>